<dbReference type="GO" id="GO:0005524">
    <property type="term" value="F:ATP binding"/>
    <property type="evidence" value="ECO:0007669"/>
    <property type="project" value="UniProtKB-KW"/>
</dbReference>
<dbReference type="SUPFAM" id="SSF82615">
    <property type="entry name" value="Polo-box domain"/>
    <property type="match status" value="2"/>
</dbReference>
<keyword evidence="4" id="KW-0547">Nucleotide-binding</keyword>
<accession>A0A0N5BIY9</accession>
<evidence type="ECO:0000313" key="8">
    <source>
        <dbReference type="Proteomes" id="UP000046392"/>
    </source>
</evidence>
<evidence type="ECO:0000256" key="2">
    <source>
        <dbReference type="ARBA" id="ARBA00022679"/>
    </source>
</evidence>
<dbReference type="GO" id="GO:0000922">
    <property type="term" value="C:spindle pole"/>
    <property type="evidence" value="ECO:0007669"/>
    <property type="project" value="TreeGrafter"/>
</dbReference>
<dbReference type="InterPro" id="IPR033695">
    <property type="entry name" value="POLO_box_2"/>
</dbReference>
<dbReference type="Pfam" id="PF00659">
    <property type="entry name" value="POLO_box"/>
    <property type="match status" value="2"/>
</dbReference>
<evidence type="ECO:0000256" key="3">
    <source>
        <dbReference type="ARBA" id="ARBA00022737"/>
    </source>
</evidence>
<dbReference type="AlphaFoldDB" id="A0A0N5BIY9"/>
<dbReference type="GO" id="GO:0000776">
    <property type="term" value="C:kinetochore"/>
    <property type="evidence" value="ECO:0007669"/>
    <property type="project" value="TreeGrafter"/>
</dbReference>
<dbReference type="InterPro" id="IPR036947">
    <property type="entry name" value="POLO_box_dom_sf"/>
</dbReference>
<keyword evidence="2" id="KW-0808">Transferase</keyword>
<evidence type="ECO:0000256" key="1">
    <source>
        <dbReference type="ARBA" id="ARBA00022527"/>
    </source>
</evidence>
<dbReference type="PROSITE" id="PS50078">
    <property type="entry name" value="POLO_BOX"/>
    <property type="match status" value="1"/>
</dbReference>
<reference evidence="9" key="1">
    <citation type="submission" date="2017-02" db="UniProtKB">
        <authorList>
            <consortium name="WormBaseParasite"/>
        </authorList>
    </citation>
    <scope>IDENTIFICATION</scope>
</reference>
<dbReference type="Proteomes" id="UP000046392">
    <property type="component" value="Unplaced"/>
</dbReference>
<dbReference type="Gene3D" id="3.30.1120.30">
    <property type="entry name" value="POLO box domain"/>
    <property type="match status" value="3"/>
</dbReference>
<dbReference type="GO" id="GO:0007052">
    <property type="term" value="P:mitotic spindle organization"/>
    <property type="evidence" value="ECO:0007669"/>
    <property type="project" value="TreeGrafter"/>
</dbReference>
<keyword evidence="6" id="KW-0067">ATP-binding</keyword>
<dbReference type="STRING" id="174720.A0A0N5BIY9"/>
<protein>
    <submittedName>
        <fullName evidence="9">Polo kinase</fullName>
    </submittedName>
</protein>
<evidence type="ECO:0000259" key="7">
    <source>
        <dbReference type="PROSITE" id="PS50078"/>
    </source>
</evidence>
<sequence>MECIIGFFSLGRPKHFVSRWIIFDEECSLGYELTDSSVGVIFKDNSRLIADDTMENFQYIDESNMREYFEYDKFPTKLKEKSNLLDYYKDYMETEYDKFPTKLKEKSNLLDYYKDYMETYLVADQPLDERERTKVIDKGIPILLKWKRNDKCICFLLLNGVLQVNFHEDHTKLIISAPTKSISIIDKDNKLETHWYKGVHLFGWNAFKEKKLSYVMEVVEEWISLEKKHEDDDSAVQAKTINNNI</sequence>
<organism evidence="8 9">
    <name type="scientific">Strongyloides papillosus</name>
    <name type="common">Intestinal threadworm</name>
    <dbReference type="NCBI Taxonomy" id="174720"/>
    <lineage>
        <taxon>Eukaryota</taxon>
        <taxon>Metazoa</taxon>
        <taxon>Ecdysozoa</taxon>
        <taxon>Nematoda</taxon>
        <taxon>Chromadorea</taxon>
        <taxon>Rhabditida</taxon>
        <taxon>Tylenchina</taxon>
        <taxon>Panagrolaimomorpha</taxon>
        <taxon>Strongyloidoidea</taxon>
        <taxon>Strongyloididae</taxon>
        <taxon>Strongyloides</taxon>
    </lineage>
</organism>
<dbReference type="CDD" id="cd13117">
    <property type="entry name" value="POLO_box_2"/>
    <property type="match status" value="1"/>
</dbReference>
<keyword evidence="5" id="KW-0418">Kinase</keyword>
<evidence type="ECO:0000256" key="6">
    <source>
        <dbReference type="ARBA" id="ARBA00022840"/>
    </source>
</evidence>
<proteinExistence type="predicted"/>
<dbReference type="GO" id="GO:0004674">
    <property type="term" value="F:protein serine/threonine kinase activity"/>
    <property type="evidence" value="ECO:0007669"/>
    <property type="project" value="UniProtKB-KW"/>
</dbReference>
<dbReference type="GO" id="GO:0005737">
    <property type="term" value="C:cytoplasm"/>
    <property type="evidence" value="ECO:0007669"/>
    <property type="project" value="TreeGrafter"/>
</dbReference>
<keyword evidence="1" id="KW-0723">Serine/threonine-protein kinase</keyword>
<keyword evidence="3" id="KW-0677">Repeat</keyword>
<dbReference type="CDD" id="cd13118">
    <property type="entry name" value="POLO_box_1"/>
    <property type="match status" value="1"/>
</dbReference>
<feature type="domain" description="POLO box" evidence="7">
    <location>
        <begin position="16"/>
        <end position="94"/>
    </location>
</feature>
<evidence type="ECO:0000313" key="9">
    <source>
        <dbReference type="WBParaSite" id="SPAL_0000591800.1"/>
    </source>
</evidence>
<dbReference type="WBParaSite" id="SPAL_0000591800.1">
    <property type="protein sequence ID" value="SPAL_0000591800.1"/>
    <property type="gene ID" value="SPAL_0000591800"/>
</dbReference>
<dbReference type="PANTHER" id="PTHR24345:SF0">
    <property type="entry name" value="CELL CYCLE SERINE_THREONINE-PROTEIN KINASE CDC5_MSD2"/>
    <property type="match status" value="1"/>
</dbReference>
<evidence type="ECO:0000256" key="5">
    <source>
        <dbReference type="ARBA" id="ARBA00022777"/>
    </source>
</evidence>
<dbReference type="PANTHER" id="PTHR24345">
    <property type="entry name" value="SERINE/THREONINE-PROTEIN KINASE PLK"/>
    <property type="match status" value="1"/>
</dbReference>
<evidence type="ECO:0000256" key="4">
    <source>
        <dbReference type="ARBA" id="ARBA00022741"/>
    </source>
</evidence>
<dbReference type="InterPro" id="IPR033701">
    <property type="entry name" value="POLO_box_1"/>
</dbReference>
<keyword evidence="8" id="KW-1185">Reference proteome</keyword>
<name>A0A0N5BIY9_STREA</name>
<dbReference type="GO" id="GO:0005634">
    <property type="term" value="C:nucleus"/>
    <property type="evidence" value="ECO:0007669"/>
    <property type="project" value="TreeGrafter"/>
</dbReference>
<dbReference type="InterPro" id="IPR000959">
    <property type="entry name" value="POLO_box_dom"/>
</dbReference>